<comment type="similarity">
    <text evidence="1">Belongs to the WD repeat THOC6 family.</text>
</comment>
<dbReference type="InterPro" id="IPR001680">
    <property type="entry name" value="WD40_rpt"/>
</dbReference>
<evidence type="ECO:0000313" key="7">
    <source>
        <dbReference type="Proteomes" id="UP000215914"/>
    </source>
</evidence>
<dbReference type="PANTHER" id="PTHR44411">
    <property type="entry name" value="THO COMPLEX SUBUNIT 6 HOMOLOG"/>
    <property type="match status" value="1"/>
</dbReference>
<dbReference type="OMA" id="FTEDWLL"/>
<gene>
    <name evidence="6" type="primary">DWA1</name>
    <name evidence="6" type="ORF">HannXRQ_Chr10g0319491</name>
</gene>
<evidence type="ECO:0000256" key="5">
    <source>
        <dbReference type="SAM" id="Phobius"/>
    </source>
</evidence>
<evidence type="ECO:0000256" key="2">
    <source>
        <dbReference type="ARBA" id="ARBA00022574"/>
    </source>
</evidence>
<dbReference type="GO" id="GO:0000347">
    <property type="term" value="C:THO complex"/>
    <property type="evidence" value="ECO:0000318"/>
    <property type="project" value="GO_Central"/>
</dbReference>
<dbReference type="Gene3D" id="2.130.10.10">
    <property type="entry name" value="YVTN repeat-like/Quinoprotein amine dehydrogenase"/>
    <property type="match status" value="2"/>
</dbReference>
<feature type="repeat" description="WD" evidence="4">
    <location>
        <begin position="89"/>
        <end position="123"/>
    </location>
</feature>
<evidence type="ECO:0000256" key="3">
    <source>
        <dbReference type="ARBA" id="ARBA00022737"/>
    </source>
</evidence>
<keyword evidence="5" id="KW-0812">Transmembrane</keyword>
<dbReference type="InterPro" id="IPR015943">
    <property type="entry name" value="WD40/YVTN_repeat-like_dom_sf"/>
</dbReference>
<dbReference type="GO" id="GO:0006406">
    <property type="term" value="P:mRNA export from nucleus"/>
    <property type="evidence" value="ECO:0000318"/>
    <property type="project" value="GO_Central"/>
</dbReference>
<organism evidence="6 7">
    <name type="scientific">Helianthus annuus</name>
    <name type="common">Common sunflower</name>
    <dbReference type="NCBI Taxonomy" id="4232"/>
    <lineage>
        <taxon>Eukaryota</taxon>
        <taxon>Viridiplantae</taxon>
        <taxon>Streptophyta</taxon>
        <taxon>Embryophyta</taxon>
        <taxon>Tracheophyta</taxon>
        <taxon>Spermatophyta</taxon>
        <taxon>Magnoliopsida</taxon>
        <taxon>eudicotyledons</taxon>
        <taxon>Gunneridae</taxon>
        <taxon>Pentapetalae</taxon>
        <taxon>asterids</taxon>
        <taxon>campanulids</taxon>
        <taxon>Asterales</taxon>
        <taxon>Asteraceae</taxon>
        <taxon>Asteroideae</taxon>
        <taxon>Heliantheae alliance</taxon>
        <taxon>Heliantheae</taxon>
        <taxon>Helianthus</taxon>
    </lineage>
</organism>
<dbReference type="Pfam" id="PF00400">
    <property type="entry name" value="WD40"/>
    <property type="match status" value="3"/>
</dbReference>
<keyword evidence="2 4" id="KW-0853">WD repeat</keyword>
<protein>
    <submittedName>
        <fullName evidence="6">Putative DWD (DDB1-binding WD40 protein) hypersensitive to ABA 1</fullName>
    </submittedName>
</protein>
<dbReference type="EMBL" id="CM007899">
    <property type="protein sequence ID" value="OTG13346.1"/>
    <property type="molecule type" value="Genomic_DNA"/>
</dbReference>
<keyword evidence="3" id="KW-0677">Repeat</keyword>
<keyword evidence="5" id="KW-0472">Membrane</keyword>
<dbReference type="InterPro" id="IPR042626">
    <property type="entry name" value="THOC6"/>
</dbReference>
<name>A0A251TRZ5_HELAN</name>
<keyword evidence="7" id="KW-1185">Reference proteome</keyword>
<evidence type="ECO:0000256" key="4">
    <source>
        <dbReference type="PROSITE-ProRule" id="PRU00221"/>
    </source>
</evidence>
<dbReference type="GO" id="GO:0000346">
    <property type="term" value="C:transcription export complex"/>
    <property type="evidence" value="ECO:0000318"/>
    <property type="project" value="GO_Central"/>
</dbReference>
<feature type="transmembrane region" description="Helical" evidence="5">
    <location>
        <begin position="154"/>
        <end position="172"/>
    </location>
</feature>
<dbReference type="PANTHER" id="PTHR44411:SF1">
    <property type="entry name" value="THO COMPLEX SUBUNIT 6 HOMOLOG"/>
    <property type="match status" value="1"/>
</dbReference>
<dbReference type="InterPro" id="IPR036322">
    <property type="entry name" value="WD40_repeat_dom_sf"/>
</dbReference>
<sequence>MAVVEGGDCRQWDEDAYRDSILADRESTSLTIFRTVFSPSPTNPNFIVAASSDGSIATYSLSSLISSLSPGFGNSRAQNLFVAEPHCLLHGHDGPAYDVKFYGDAEDSLLLSCGDDGRIRGWKWMDILEEKQDSLSHGDLLKPQLDLANPQHKLVLGVLFLLSLKLMLLLLILREVPYMQLLVILVPIVGMWYEKSKIKMTFKGHAGYLHSVVARNSCNQIITGSEDGTARIWDCRSGKCTNVIEPGKDKKSKEFFSYVSCIALDANEKWLACGSGRNLSVWNLSASERISGITTRACIQDICFDDNQILAVGAEPVLSRYDVNGVVLSQIQCVPQSTFSVSLHSSGVICVAGYGGVVDVISQFGSHLCSFRYK</sequence>
<dbReference type="PROSITE" id="PS00678">
    <property type="entry name" value="WD_REPEATS_1"/>
    <property type="match status" value="1"/>
</dbReference>
<dbReference type="AlphaFoldDB" id="A0A251TRZ5"/>
<dbReference type="PROSITE" id="PS50294">
    <property type="entry name" value="WD_REPEATS_REGION"/>
    <property type="match status" value="1"/>
</dbReference>
<dbReference type="InParanoid" id="A0A251TRZ5"/>
<dbReference type="Proteomes" id="UP000215914">
    <property type="component" value="Chromosome 10"/>
</dbReference>
<feature type="repeat" description="WD" evidence="4">
    <location>
        <begin position="202"/>
        <end position="243"/>
    </location>
</feature>
<dbReference type="InterPro" id="IPR019775">
    <property type="entry name" value="WD40_repeat_CS"/>
</dbReference>
<evidence type="ECO:0000313" key="6">
    <source>
        <dbReference type="EMBL" id="OTG13346.1"/>
    </source>
</evidence>
<dbReference type="PROSITE" id="PS50082">
    <property type="entry name" value="WD_REPEATS_2"/>
    <property type="match status" value="2"/>
</dbReference>
<accession>A0A251TRZ5</accession>
<dbReference type="SUPFAM" id="SSF50978">
    <property type="entry name" value="WD40 repeat-like"/>
    <property type="match status" value="1"/>
</dbReference>
<dbReference type="STRING" id="4232.A0A251TRZ5"/>
<dbReference type="SMART" id="SM00320">
    <property type="entry name" value="WD40"/>
    <property type="match status" value="5"/>
</dbReference>
<dbReference type="FunCoup" id="A0A251TRZ5">
    <property type="interactions" value="4332"/>
</dbReference>
<keyword evidence="5" id="KW-1133">Transmembrane helix</keyword>
<proteinExistence type="inferred from homology"/>
<evidence type="ECO:0000256" key="1">
    <source>
        <dbReference type="ARBA" id="ARBA00009728"/>
    </source>
</evidence>
<feature type="transmembrane region" description="Helical" evidence="5">
    <location>
        <begin position="178"/>
        <end position="193"/>
    </location>
</feature>
<reference evidence="7" key="1">
    <citation type="journal article" date="2017" name="Nature">
        <title>The sunflower genome provides insights into oil metabolism, flowering and Asterid evolution.</title>
        <authorList>
            <person name="Badouin H."/>
            <person name="Gouzy J."/>
            <person name="Grassa C.J."/>
            <person name="Murat F."/>
            <person name="Staton S.E."/>
            <person name="Cottret L."/>
            <person name="Lelandais-Briere C."/>
            <person name="Owens G.L."/>
            <person name="Carrere S."/>
            <person name="Mayjonade B."/>
            <person name="Legrand L."/>
            <person name="Gill N."/>
            <person name="Kane N.C."/>
            <person name="Bowers J.E."/>
            <person name="Hubner S."/>
            <person name="Bellec A."/>
            <person name="Berard A."/>
            <person name="Berges H."/>
            <person name="Blanchet N."/>
            <person name="Boniface M.C."/>
            <person name="Brunel D."/>
            <person name="Catrice O."/>
            <person name="Chaidir N."/>
            <person name="Claudel C."/>
            <person name="Donnadieu C."/>
            <person name="Faraut T."/>
            <person name="Fievet G."/>
            <person name="Helmstetter N."/>
            <person name="King M."/>
            <person name="Knapp S.J."/>
            <person name="Lai Z."/>
            <person name="Le Paslier M.C."/>
            <person name="Lippi Y."/>
            <person name="Lorenzon L."/>
            <person name="Mandel J.R."/>
            <person name="Marage G."/>
            <person name="Marchand G."/>
            <person name="Marquand E."/>
            <person name="Bret-Mestries E."/>
            <person name="Morien E."/>
            <person name="Nambeesan S."/>
            <person name="Nguyen T."/>
            <person name="Pegot-Espagnet P."/>
            <person name="Pouilly N."/>
            <person name="Raftis F."/>
            <person name="Sallet E."/>
            <person name="Schiex T."/>
            <person name="Thomas J."/>
            <person name="Vandecasteele C."/>
            <person name="Vares D."/>
            <person name="Vear F."/>
            <person name="Vautrin S."/>
            <person name="Crespi M."/>
            <person name="Mangin B."/>
            <person name="Burke J.M."/>
            <person name="Salse J."/>
            <person name="Munos S."/>
            <person name="Vincourt P."/>
            <person name="Rieseberg L.H."/>
            <person name="Langlade N.B."/>
        </authorList>
    </citation>
    <scope>NUCLEOTIDE SEQUENCE [LARGE SCALE GENOMIC DNA]</scope>
    <source>
        <strain evidence="7">cv. SF193</strain>
    </source>
</reference>